<evidence type="ECO:0000313" key="3">
    <source>
        <dbReference type="Proteomes" id="UP001519924"/>
    </source>
</evidence>
<reference evidence="2 3" key="1">
    <citation type="submission" date="2021-08" db="EMBL/GenBank/DDBJ databases">
        <title>Caldovatus sediminis gen. nov., sp. nov., a moderately thermophilic bacterium isolated from a hot spring.</title>
        <authorList>
            <person name="Hu C.-J."/>
            <person name="Li W.-J."/>
            <person name="Xian W.-D."/>
        </authorList>
    </citation>
    <scope>NUCLEOTIDE SEQUENCE [LARGE SCALE GENOMIC DNA]</scope>
    <source>
        <strain evidence="2 3">SYSU G05006</strain>
    </source>
</reference>
<feature type="compositionally biased region" description="Basic residues" evidence="1">
    <location>
        <begin position="18"/>
        <end position="27"/>
    </location>
</feature>
<feature type="region of interest" description="Disordered" evidence="1">
    <location>
        <begin position="1"/>
        <end position="42"/>
    </location>
</feature>
<gene>
    <name evidence="2" type="ORF">K1J50_02275</name>
</gene>
<comment type="caution">
    <text evidence="2">The sequence shown here is derived from an EMBL/GenBank/DDBJ whole genome shotgun (WGS) entry which is preliminary data.</text>
</comment>
<sequence>MRRAQAERLAAGDLGGRARLRAHRRPSKFGSERAESRDGRRFASKAERDRYEELRHLEAAGEIRGLTCQPAWHFPINGVPLTIGGRKVRYTADFLYFDCRAGTTVVEDVKGHMTRDAVLRIALMRAVHGIEVQLVKPRSRR</sequence>
<protein>
    <submittedName>
        <fullName evidence="2">DUF1064 domain-containing protein</fullName>
    </submittedName>
</protein>
<evidence type="ECO:0000256" key="1">
    <source>
        <dbReference type="SAM" id="MobiDB-lite"/>
    </source>
</evidence>
<dbReference type="InterPro" id="IPR009414">
    <property type="entry name" value="DUF1064"/>
</dbReference>
<organism evidence="2 3">
    <name type="scientific">Caldovatus aquaticus</name>
    <dbReference type="NCBI Taxonomy" id="2865671"/>
    <lineage>
        <taxon>Bacteria</taxon>
        <taxon>Pseudomonadati</taxon>
        <taxon>Pseudomonadota</taxon>
        <taxon>Alphaproteobacteria</taxon>
        <taxon>Acetobacterales</taxon>
        <taxon>Roseomonadaceae</taxon>
        <taxon>Caldovatus</taxon>
    </lineage>
</organism>
<dbReference type="Proteomes" id="UP001519924">
    <property type="component" value="Unassembled WGS sequence"/>
</dbReference>
<accession>A0ABS7EY80</accession>
<proteinExistence type="predicted"/>
<dbReference type="EMBL" id="JAHZUY010000003">
    <property type="protein sequence ID" value="MBW8268305.1"/>
    <property type="molecule type" value="Genomic_DNA"/>
</dbReference>
<keyword evidence="3" id="KW-1185">Reference proteome</keyword>
<dbReference type="RefSeq" id="WP_220115812.1">
    <property type="nucleotide sequence ID" value="NZ_JAHZUY010000003.1"/>
</dbReference>
<name>A0ABS7EY80_9PROT</name>
<feature type="compositionally biased region" description="Basic and acidic residues" evidence="1">
    <location>
        <begin position="30"/>
        <end position="42"/>
    </location>
</feature>
<evidence type="ECO:0000313" key="2">
    <source>
        <dbReference type="EMBL" id="MBW8268305.1"/>
    </source>
</evidence>
<dbReference type="Pfam" id="PF06356">
    <property type="entry name" value="DUF1064"/>
    <property type="match status" value="1"/>
</dbReference>